<name>A0ABT4RJ74_9ACTN</name>
<proteinExistence type="predicted"/>
<protein>
    <submittedName>
        <fullName evidence="1">Uncharacterized protein</fullName>
    </submittedName>
</protein>
<evidence type="ECO:0000313" key="2">
    <source>
        <dbReference type="Proteomes" id="UP001147700"/>
    </source>
</evidence>
<dbReference type="EMBL" id="JAPCID010000017">
    <property type="protein sequence ID" value="MDA0138600.1"/>
    <property type="molecule type" value="Genomic_DNA"/>
</dbReference>
<gene>
    <name evidence="1" type="ORF">OJ962_13945</name>
</gene>
<reference evidence="1" key="1">
    <citation type="submission" date="2022-10" db="EMBL/GenBank/DDBJ databases">
        <title>The WGS of Solirubrobacter sp. CPCC 204708.</title>
        <authorList>
            <person name="Jiang Z."/>
        </authorList>
    </citation>
    <scope>NUCLEOTIDE SEQUENCE</scope>
    <source>
        <strain evidence="1">CPCC 204708</strain>
    </source>
</reference>
<organism evidence="1 2">
    <name type="scientific">Solirubrobacter deserti</name>
    <dbReference type="NCBI Taxonomy" id="2282478"/>
    <lineage>
        <taxon>Bacteria</taxon>
        <taxon>Bacillati</taxon>
        <taxon>Actinomycetota</taxon>
        <taxon>Thermoleophilia</taxon>
        <taxon>Solirubrobacterales</taxon>
        <taxon>Solirubrobacteraceae</taxon>
        <taxon>Solirubrobacter</taxon>
    </lineage>
</organism>
<dbReference type="Proteomes" id="UP001147700">
    <property type="component" value="Unassembled WGS sequence"/>
</dbReference>
<evidence type="ECO:0000313" key="1">
    <source>
        <dbReference type="EMBL" id="MDA0138600.1"/>
    </source>
</evidence>
<dbReference type="RefSeq" id="WP_202955281.1">
    <property type="nucleotide sequence ID" value="NZ_JAPCID010000017.1"/>
</dbReference>
<accession>A0ABT4RJ74</accession>
<sequence>MTRERVMYLLVGLLLTGVSFLGVLYQVNESMGASADGSVPQLMCPLH</sequence>
<keyword evidence="2" id="KW-1185">Reference proteome</keyword>
<comment type="caution">
    <text evidence="1">The sequence shown here is derived from an EMBL/GenBank/DDBJ whole genome shotgun (WGS) entry which is preliminary data.</text>
</comment>